<proteinExistence type="predicted"/>
<sequence>MSSYYASHESDSARPLRARGDDANDAKRVGWGRIAAVSAGVAFVACGASVVQQLGGVRETAHIVRGHYLYARANAGAYGEPDAYAATELGAAWNSTTMDVASLGACTVSSGSSVPQYCAIPEVAVRTCDYTSRCLPVPVCDFGDLPVGGKGGCSSHRVCAPQICAPRICAPTFCCGWKWRGKCRRRCGGGCWGGGCTPGACKSVTIAWKFTCRRARPVTTGKCTTCAPFFVARNSNTKCIVDPSLTAAYDASVGAVNNAKNAVQNTIDDINDVVSDLMTTIPNKANEITSAVSNTITGIPDLVEDVVNDLIKAAFPSDAKDVLKKITSVFTSASLGAAPMGNGKHDHFGHVLNQERVRKLLRNKLRGTTEKVPEYTALRENAHLGSCGAPKMEISLPLDEILPESVLDLSYDMPWPEKLGDSPFAPATLKAGFPEPTWTMGFEIRDFSFPEAVATNILAAFFAFFEPLFNSIGDGVTDVVNDAKNAVMSPINSLTGVVNDAKNAANSVKNSLDSAMNALGGRKLLSTEEASHYQHLHGIHTQATAHFALIEQQHDMLLDRIENHVMLQVAKIRTALAEDPWLERPGTMAQFPHLRARLGDPLTDGANAAKTKLIDAMKSLKDFTMTAVLYMRMHIEFKVEAEAEAFMAGDVLDLVDGVPKSVSFEGEFPIPMTPFTMRMSMGAGISLPYFLMAKATGVFSYTADLTGMEVGFTVANGGISAVLPDPGVALTPFLDANLEAHAQLGVVAEVTDLTTQLCVAGMVCSGPKTTAEQRIYLGADMAAQATTGAASCAAMQAQFNDNFVYTDAYIASKCKTANLAGVQFAIGLGAYVQVPKTDLNIVLKTDVDINGVSICVDDVQLYTWPPEPGNFYLKML</sequence>
<organism evidence="2">
    <name type="scientific">Ostreococcus mediterraneus</name>
    <dbReference type="NCBI Taxonomy" id="1486918"/>
    <lineage>
        <taxon>Eukaryota</taxon>
        <taxon>Viridiplantae</taxon>
        <taxon>Chlorophyta</taxon>
        <taxon>Mamiellophyceae</taxon>
        <taxon>Mamiellales</taxon>
        <taxon>Bathycoccaceae</taxon>
        <taxon>Ostreococcus</taxon>
    </lineage>
</organism>
<evidence type="ECO:0000313" key="2">
    <source>
        <dbReference type="EMBL" id="CAD8810372.1"/>
    </source>
</evidence>
<evidence type="ECO:0000256" key="1">
    <source>
        <dbReference type="SAM" id="MobiDB-lite"/>
    </source>
</evidence>
<name>A0A7S0WBM2_9CHLO</name>
<reference evidence="2" key="1">
    <citation type="submission" date="2021-01" db="EMBL/GenBank/DDBJ databases">
        <authorList>
            <person name="Corre E."/>
            <person name="Pelletier E."/>
            <person name="Niang G."/>
            <person name="Scheremetjew M."/>
            <person name="Finn R."/>
            <person name="Kale V."/>
            <person name="Holt S."/>
            <person name="Cochrane G."/>
            <person name="Meng A."/>
            <person name="Brown T."/>
            <person name="Cohen L."/>
        </authorList>
    </citation>
    <scope>NUCLEOTIDE SEQUENCE</scope>
    <source>
        <strain evidence="2">Clade-D-RCC1621</strain>
    </source>
</reference>
<feature type="region of interest" description="Disordered" evidence="1">
    <location>
        <begin position="1"/>
        <end position="22"/>
    </location>
</feature>
<dbReference type="EMBL" id="HBFO01002138">
    <property type="protein sequence ID" value="CAD8810372.1"/>
    <property type="molecule type" value="Transcribed_RNA"/>
</dbReference>
<protein>
    <submittedName>
        <fullName evidence="2">Uncharacterized protein</fullName>
    </submittedName>
</protein>
<feature type="compositionally biased region" description="Basic and acidic residues" evidence="1">
    <location>
        <begin position="8"/>
        <end position="22"/>
    </location>
</feature>
<gene>
    <name evidence="2" type="ORF">OMED0930_LOCUS1466</name>
</gene>
<dbReference type="AlphaFoldDB" id="A0A7S0WBM2"/>
<accession>A0A7S0WBM2</accession>